<organism evidence="1 2">
    <name type="scientific">Bradyrhizobium commune</name>
    <dbReference type="NCBI Taxonomy" id="83627"/>
    <lineage>
        <taxon>Bacteria</taxon>
        <taxon>Pseudomonadati</taxon>
        <taxon>Pseudomonadota</taxon>
        <taxon>Alphaproteobacteria</taxon>
        <taxon>Hyphomicrobiales</taxon>
        <taxon>Nitrobacteraceae</taxon>
        <taxon>Bradyrhizobium</taxon>
    </lineage>
</organism>
<protein>
    <submittedName>
        <fullName evidence="1">Uncharacterized protein</fullName>
    </submittedName>
</protein>
<name>A0A7S9D0R6_9BRAD</name>
<dbReference type="AlphaFoldDB" id="A0A7S9D0R6"/>
<proteinExistence type="predicted"/>
<dbReference type="EMBL" id="CP061379">
    <property type="protein sequence ID" value="QPF89047.1"/>
    <property type="molecule type" value="Genomic_DNA"/>
</dbReference>
<dbReference type="RefSeq" id="WP_195798589.1">
    <property type="nucleotide sequence ID" value="NZ_CP061379.1"/>
</dbReference>
<dbReference type="PROSITE" id="PS51318">
    <property type="entry name" value="TAT"/>
    <property type="match status" value="1"/>
</dbReference>
<dbReference type="InterPro" id="IPR006311">
    <property type="entry name" value="TAT_signal"/>
</dbReference>
<dbReference type="KEGG" id="bcou:IC761_21295"/>
<evidence type="ECO:0000313" key="2">
    <source>
        <dbReference type="Proteomes" id="UP000594621"/>
    </source>
</evidence>
<reference evidence="1 2" key="1">
    <citation type="submission" date="2020-09" db="EMBL/GenBank/DDBJ databases">
        <title>Complete genomes of bradyrhizobia occurring on native shrubby legumes in Australia.</title>
        <authorList>
            <person name="Lafay B."/>
        </authorList>
    </citation>
    <scope>NUCLEOTIDE SEQUENCE [LARGE SCALE GENOMIC DNA]</scope>
    <source>
        <strain evidence="1 2">BDV5040</strain>
    </source>
</reference>
<accession>A0A7S9D0R6</accession>
<dbReference type="SUPFAM" id="SSF52266">
    <property type="entry name" value="SGNH hydrolase"/>
    <property type="match status" value="1"/>
</dbReference>
<dbReference type="Proteomes" id="UP000594621">
    <property type="component" value="Chromosome"/>
</dbReference>
<keyword evidence="2" id="KW-1185">Reference proteome</keyword>
<evidence type="ECO:0000313" key="1">
    <source>
        <dbReference type="EMBL" id="QPF89047.1"/>
    </source>
</evidence>
<gene>
    <name evidence="1" type="ORF">IC761_21295</name>
</gene>
<sequence length="489" mass="52179">MSISRRNLLKAGAVTIPSATFVSTSSSRAAGCSTPTYLTGIGQVATSCQVPTTRYSYNNSLQSSAHRSAHFNRSGAALSRIRIVVPNFAVFAPTGAPRTWAARVEYPLGSINTVLWTEANPGTSDGTFVSTPDGLWSVSDELVLPTPIPDNAMFWVRLWQSADAPPPSSTLPGLLFHDLTSNLAALDVNGQPGPFNDRSISNRLGETNFIFNPLPAIIDKPVFQRDNGNQTQTCLFDYWDQGDPSGSYVPWISTRPLAILGPTQKPSFALWGDSRVVGLGDTYNGLSNNRGEVERSIGNEFAYINFGIPGMRADDFQGNLIGIGDAYNAYSHIAKAYTTNLIEDLGGADIISADRGRTPLDVLNTKKAIWNFWVAPTSTSTKSLASIATLTLPCAASAVSGQWTTFDQANGTGTSNLNALNALLRAGTDVRVFDVASVVSQTAVGHSGSPQYLWKPNTPAFTLDGIHESQAGCYAIHDSGVVDPHLLGS</sequence>